<feature type="transmembrane region" description="Helical" evidence="3">
    <location>
        <begin position="7"/>
        <end position="27"/>
    </location>
</feature>
<dbReference type="RefSeq" id="WP_206559205.1">
    <property type="nucleotide sequence ID" value="NZ_JAFKCZ010000003.1"/>
</dbReference>
<evidence type="ECO:0000256" key="2">
    <source>
        <dbReference type="ARBA" id="ARBA00022801"/>
    </source>
</evidence>
<protein>
    <submittedName>
        <fullName evidence="4">Alpha/beta hydrolase fold domain-containing protein</fullName>
    </submittedName>
</protein>
<accession>A0A939DCY4</accession>
<keyword evidence="1" id="KW-0732">Signal</keyword>
<keyword evidence="2 4" id="KW-0378">Hydrolase</keyword>
<dbReference type="AlphaFoldDB" id="A0A939DCY4"/>
<dbReference type="InterPro" id="IPR010126">
    <property type="entry name" value="Esterase_phb"/>
</dbReference>
<organism evidence="4 5">
    <name type="scientific">Parahaliea mediterranea</name>
    <dbReference type="NCBI Taxonomy" id="651086"/>
    <lineage>
        <taxon>Bacteria</taxon>
        <taxon>Pseudomonadati</taxon>
        <taxon>Pseudomonadota</taxon>
        <taxon>Gammaproteobacteria</taxon>
        <taxon>Cellvibrionales</taxon>
        <taxon>Halieaceae</taxon>
        <taxon>Parahaliea</taxon>
    </lineage>
</organism>
<keyword evidence="3" id="KW-1133">Transmembrane helix</keyword>
<gene>
    <name evidence="4" type="ORF">JYP50_04100</name>
</gene>
<dbReference type="InterPro" id="IPR029058">
    <property type="entry name" value="AB_hydrolase_fold"/>
</dbReference>
<dbReference type="Proteomes" id="UP000664303">
    <property type="component" value="Unassembled WGS sequence"/>
</dbReference>
<proteinExistence type="predicted"/>
<keyword evidence="3" id="KW-0812">Transmembrane</keyword>
<evidence type="ECO:0000313" key="5">
    <source>
        <dbReference type="Proteomes" id="UP000664303"/>
    </source>
</evidence>
<keyword evidence="5" id="KW-1185">Reference proteome</keyword>
<dbReference type="Pfam" id="PF10503">
    <property type="entry name" value="Esterase_PHB"/>
    <property type="match status" value="1"/>
</dbReference>
<evidence type="ECO:0000256" key="3">
    <source>
        <dbReference type="SAM" id="Phobius"/>
    </source>
</evidence>
<evidence type="ECO:0000313" key="4">
    <source>
        <dbReference type="EMBL" id="MBN7795759.1"/>
    </source>
</evidence>
<dbReference type="PANTHER" id="PTHR43037">
    <property type="entry name" value="UNNAMED PRODUCT-RELATED"/>
    <property type="match status" value="1"/>
</dbReference>
<evidence type="ECO:0000256" key="1">
    <source>
        <dbReference type="ARBA" id="ARBA00022729"/>
    </source>
</evidence>
<dbReference type="GO" id="GO:0016787">
    <property type="term" value="F:hydrolase activity"/>
    <property type="evidence" value="ECO:0007669"/>
    <property type="project" value="UniProtKB-KW"/>
</dbReference>
<comment type="caution">
    <text evidence="4">The sequence shown here is derived from an EMBL/GenBank/DDBJ whole genome shotgun (WGS) entry which is preliminary data.</text>
</comment>
<dbReference type="PANTHER" id="PTHR43037:SF1">
    <property type="entry name" value="BLL1128 PROTEIN"/>
    <property type="match status" value="1"/>
</dbReference>
<dbReference type="GO" id="GO:0005576">
    <property type="term" value="C:extracellular region"/>
    <property type="evidence" value="ECO:0007669"/>
    <property type="project" value="InterPro"/>
</dbReference>
<sequence>MRSFLPWAGGIAALVILGGMAAGWWYLSSDVSEPEGLPGEHVAGMLQHGGLDRRWLAYVPATLKSRAPLLLLLHGSRGDGNDMRLATFYGFEVLAEREGALVVYPDGVERHWNDCRASASYAANTRNIDDVGFLRALIARMGEHYGIDPRRVYVAGISNGGHMAYRMGLEAPDAVAGIAAYVANLPARDNLGCEPRHQALPVLIVNGTEDPINPYDGGVVELFGDTSRGAVRSARETAAYWADLARYSSEGQHSDWEDRATDDGTRVSTLQWVGPDRPPVALVSVVGGGHTVPDPVFRLPRLLGRTSHELDIAALTWAFFSEGAVQQPPL</sequence>
<reference evidence="4" key="1">
    <citation type="submission" date="2021-02" db="EMBL/GenBank/DDBJ databases">
        <title>PHA producing bacteria isolated from coastal sediment in Guangdong, Shenzhen.</title>
        <authorList>
            <person name="Zheng W."/>
            <person name="Yu S."/>
            <person name="Huang Y."/>
        </authorList>
    </citation>
    <scope>NUCLEOTIDE SEQUENCE</scope>
    <source>
        <strain evidence="4">TN14-10</strain>
    </source>
</reference>
<keyword evidence="3" id="KW-0472">Membrane</keyword>
<dbReference type="InterPro" id="IPR050955">
    <property type="entry name" value="Plant_Biomass_Hydrol_Est"/>
</dbReference>
<dbReference type="Gene3D" id="3.40.50.1820">
    <property type="entry name" value="alpha/beta hydrolase"/>
    <property type="match status" value="1"/>
</dbReference>
<dbReference type="EMBL" id="JAFKCZ010000003">
    <property type="protein sequence ID" value="MBN7795759.1"/>
    <property type="molecule type" value="Genomic_DNA"/>
</dbReference>
<name>A0A939DCY4_9GAMM</name>
<dbReference type="SUPFAM" id="SSF53474">
    <property type="entry name" value="alpha/beta-Hydrolases"/>
    <property type="match status" value="1"/>
</dbReference>